<protein>
    <recommendedName>
        <fullName evidence="6">Leucine rich repeat containing 27</fullName>
    </recommendedName>
</protein>
<keyword evidence="5" id="KW-1185">Reference proteome</keyword>
<proteinExistence type="predicted"/>
<reference evidence="4" key="3">
    <citation type="submission" date="2025-09" db="UniProtKB">
        <authorList>
            <consortium name="Ensembl"/>
        </authorList>
    </citation>
    <scope>IDENTIFICATION</scope>
    <source>
        <strain evidence="4">breed Abyssinian</strain>
    </source>
</reference>
<name>A0ABI7X442_FELCA</name>
<evidence type="ECO:0000313" key="4">
    <source>
        <dbReference type="Ensembl" id="ENSFCTP00005017289.1"/>
    </source>
</evidence>
<reference evidence="4" key="2">
    <citation type="submission" date="2025-08" db="UniProtKB">
        <authorList>
            <consortium name="Ensembl"/>
        </authorList>
    </citation>
    <scope>IDENTIFICATION</scope>
    <source>
        <strain evidence="4">breed Abyssinian</strain>
    </source>
</reference>
<dbReference type="InterPro" id="IPR032675">
    <property type="entry name" value="LRR_dom_sf"/>
</dbReference>
<dbReference type="Proteomes" id="UP000823872">
    <property type="component" value="Chromosome D2"/>
</dbReference>
<dbReference type="Ensembl" id="ENSFCTT00005026676.1">
    <property type="protein sequence ID" value="ENSFCTP00005017289.1"/>
    <property type="gene ID" value="ENSFCTG00005009562.1"/>
</dbReference>
<dbReference type="InterPro" id="IPR003591">
    <property type="entry name" value="Leu-rich_rpt_typical-subtyp"/>
</dbReference>
<gene>
    <name evidence="4" type="primary">LRRC27</name>
</gene>
<dbReference type="Gene3D" id="3.80.10.10">
    <property type="entry name" value="Ribonuclease Inhibitor"/>
    <property type="match status" value="1"/>
</dbReference>
<reference evidence="4 5" key="1">
    <citation type="submission" date="2021-02" db="EMBL/GenBank/DDBJ databases">
        <title>Safari Cat Assemblies.</title>
        <authorList>
            <person name="Bredemeyer K.R."/>
            <person name="Murphy W.J."/>
        </authorList>
    </citation>
    <scope>NUCLEOTIDE SEQUENCE [LARGE SCALE GENOMIC DNA]</scope>
</reference>
<dbReference type="InterPro" id="IPR001611">
    <property type="entry name" value="Leu-rich_rpt"/>
</dbReference>
<evidence type="ECO:0000313" key="5">
    <source>
        <dbReference type="Proteomes" id="UP000823872"/>
    </source>
</evidence>
<sequence length="240" mass="25538">MDGSAPSELPPGAADPERGAGQVSSVPASPSGEVHQEVKGVVLSSVLDLSQRGLHHLEEIFKIPNIKQLHLQRNALCEIPADFFQSLPNLAWLDFRCNSIRALPSGIGSHKERDHTESLEPETLPPGVPRPPRRAEGTGCHPGLPAGLRHAATSSPRVSFSRLVGPSLHQTALELKSLLVKTRTRGVCLLSGVTGSTLGLAWPLLDSHRDRGSVPACRSCVFPRFCVHGAALSAPLAEPV</sequence>
<feature type="compositionally biased region" description="Basic and acidic residues" evidence="3">
    <location>
        <begin position="109"/>
        <end position="118"/>
    </location>
</feature>
<evidence type="ECO:0008006" key="6">
    <source>
        <dbReference type="Google" id="ProtNLM"/>
    </source>
</evidence>
<evidence type="ECO:0000256" key="1">
    <source>
        <dbReference type="ARBA" id="ARBA00022614"/>
    </source>
</evidence>
<keyword evidence="2" id="KW-0677">Repeat</keyword>
<feature type="region of interest" description="Disordered" evidence="3">
    <location>
        <begin position="106"/>
        <end position="144"/>
    </location>
</feature>
<accession>A0ABI7X442</accession>
<keyword evidence="1" id="KW-0433">Leucine-rich repeat</keyword>
<evidence type="ECO:0000256" key="3">
    <source>
        <dbReference type="SAM" id="MobiDB-lite"/>
    </source>
</evidence>
<dbReference type="Pfam" id="PF13855">
    <property type="entry name" value="LRR_8"/>
    <property type="match status" value="1"/>
</dbReference>
<dbReference type="GeneTree" id="ENSGT00390000007203"/>
<evidence type="ECO:0000256" key="2">
    <source>
        <dbReference type="ARBA" id="ARBA00022737"/>
    </source>
</evidence>
<dbReference type="SMART" id="SM00369">
    <property type="entry name" value="LRR_TYP"/>
    <property type="match status" value="2"/>
</dbReference>
<organism evidence="4 5">
    <name type="scientific">Felis catus</name>
    <name type="common">Cat</name>
    <name type="synonym">Felis silvestris catus</name>
    <dbReference type="NCBI Taxonomy" id="9685"/>
    <lineage>
        <taxon>Eukaryota</taxon>
        <taxon>Metazoa</taxon>
        <taxon>Chordata</taxon>
        <taxon>Craniata</taxon>
        <taxon>Vertebrata</taxon>
        <taxon>Euteleostomi</taxon>
        <taxon>Mammalia</taxon>
        <taxon>Eutheria</taxon>
        <taxon>Laurasiatheria</taxon>
        <taxon>Carnivora</taxon>
        <taxon>Feliformia</taxon>
        <taxon>Felidae</taxon>
        <taxon>Felinae</taxon>
        <taxon>Felis</taxon>
    </lineage>
</organism>
<feature type="region of interest" description="Disordered" evidence="3">
    <location>
        <begin position="1"/>
        <end position="34"/>
    </location>
</feature>
<dbReference type="SUPFAM" id="SSF52058">
    <property type="entry name" value="L domain-like"/>
    <property type="match status" value="1"/>
</dbReference>